<keyword evidence="4" id="KW-1185">Reference proteome</keyword>
<name>A0ABU2NWZ5_9ACTN</name>
<dbReference type="InterPro" id="IPR003718">
    <property type="entry name" value="OsmC/Ohr_fam"/>
</dbReference>
<protein>
    <submittedName>
        <fullName evidence="3">OsmC family protein</fullName>
    </submittedName>
</protein>
<evidence type="ECO:0000313" key="4">
    <source>
        <dbReference type="Proteomes" id="UP001183414"/>
    </source>
</evidence>
<reference evidence="4" key="1">
    <citation type="submission" date="2023-07" db="EMBL/GenBank/DDBJ databases">
        <title>30 novel species of actinomycetes from the DSMZ collection.</title>
        <authorList>
            <person name="Nouioui I."/>
        </authorList>
    </citation>
    <scope>NUCLEOTIDE SEQUENCE [LARGE SCALE GENOMIC DNA]</scope>
    <source>
        <strain evidence="4">DSM 42041</strain>
    </source>
</reference>
<sequence>MPSPDRTLYTTTARSSHGPDQVRIDGSGHKTLPVVAPPAPGSREADGWSPEDLYAAAVATCLHQALTVVGGELRADLTGSEVSVQVDLEHSGNLRYGLTARVSVDLPGVADGTRTTLLEEAMRVFPLSAHVRVASS</sequence>
<accession>A0ABU2NWZ5</accession>
<gene>
    <name evidence="3" type="ORF">RM572_22460</name>
</gene>
<dbReference type="InterPro" id="IPR015946">
    <property type="entry name" value="KH_dom-like_a/b"/>
</dbReference>
<evidence type="ECO:0000256" key="1">
    <source>
        <dbReference type="ARBA" id="ARBA00007378"/>
    </source>
</evidence>
<dbReference type="RefSeq" id="WP_311675219.1">
    <property type="nucleotide sequence ID" value="NZ_JAVREQ010000023.1"/>
</dbReference>
<organism evidence="3 4">
    <name type="scientific">Streptomyces hazeniae</name>
    <dbReference type="NCBI Taxonomy" id="3075538"/>
    <lineage>
        <taxon>Bacteria</taxon>
        <taxon>Bacillati</taxon>
        <taxon>Actinomycetota</taxon>
        <taxon>Actinomycetes</taxon>
        <taxon>Kitasatosporales</taxon>
        <taxon>Streptomycetaceae</taxon>
        <taxon>Streptomyces</taxon>
    </lineage>
</organism>
<dbReference type="InterPro" id="IPR036102">
    <property type="entry name" value="OsmC/Ohrsf"/>
</dbReference>
<comment type="similarity">
    <text evidence="1">Belongs to the OsmC/Ohr family.</text>
</comment>
<dbReference type="EMBL" id="JAVREQ010000023">
    <property type="protein sequence ID" value="MDT0381525.1"/>
    <property type="molecule type" value="Genomic_DNA"/>
</dbReference>
<proteinExistence type="inferred from homology"/>
<evidence type="ECO:0000256" key="2">
    <source>
        <dbReference type="SAM" id="MobiDB-lite"/>
    </source>
</evidence>
<dbReference type="Proteomes" id="UP001183414">
    <property type="component" value="Unassembled WGS sequence"/>
</dbReference>
<dbReference type="SUPFAM" id="SSF82784">
    <property type="entry name" value="OsmC-like"/>
    <property type="match status" value="1"/>
</dbReference>
<dbReference type="Gene3D" id="3.30.300.20">
    <property type="match status" value="1"/>
</dbReference>
<dbReference type="Pfam" id="PF02566">
    <property type="entry name" value="OsmC"/>
    <property type="match status" value="1"/>
</dbReference>
<evidence type="ECO:0000313" key="3">
    <source>
        <dbReference type="EMBL" id="MDT0381525.1"/>
    </source>
</evidence>
<comment type="caution">
    <text evidence="3">The sequence shown here is derived from an EMBL/GenBank/DDBJ whole genome shotgun (WGS) entry which is preliminary data.</text>
</comment>
<dbReference type="PANTHER" id="PTHR33797:SF2">
    <property type="entry name" value="ORGANIC HYDROPEROXIDE RESISTANCE PROTEIN-LIKE"/>
    <property type="match status" value="1"/>
</dbReference>
<dbReference type="PANTHER" id="PTHR33797">
    <property type="entry name" value="ORGANIC HYDROPEROXIDE RESISTANCE PROTEIN-LIKE"/>
    <property type="match status" value="1"/>
</dbReference>
<dbReference type="InterPro" id="IPR019953">
    <property type="entry name" value="OHR"/>
</dbReference>
<feature type="region of interest" description="Disordered" evidence="2">
    <location>
        <begin position="1"/>
        <end position="47"/>
    </location>
</feature>